<comment type="caution">
    <text evidence="3">The sequence shown here is derived from an EMBL/GenBank/DDBJ whole genome shotgun (WGS) entry which is preliminary data.</text>
</comment>
<keyword evidence="2" id="KW-0812">Transmembrane</keyword>
<gene>
    <name evidence="3" type="ORF">HGA10_03760</name>
</gene>
<reference evidence="3 4" key="1">
    <citation type="submission" date="2020-04" db="EMBL/GenBank/DDBJ databases">
        <title>MicrobeNet Type strains.</title>
        <authorList>
            <person name="Nicholson A.C."/>
        </authorList>
    </citation>
    <scope>NUCLEOTIDE SEQUENCE [LARGE SCALE GENOMIC DNA]</scope>
    <source>
        <strain evidence="3 4">DSM 44960</strain>
    </source>
</reference>
<dbReference type="Proteomes" id="UP000572007">
    <property type="component" value="Unassembled WGS sequence"/>
</dbReference>
<keyword evidence="2" id="KW-0472">Membrane</keyword>
<dbReference type="AlphaFoldDB" id="A0A846W008"/>
<protein>
    <submittedName>
        <fullName evidence="3">Uncharacterized protein</fullName>
    </submittedName>
</protein>
<feature type="region of interest" description="Disordered" evidence="1">
    <location>
        <begin position="172"/>
        <end position="192"/>
    </location>
</feature>
<dbReference type="EMBL" id="JAAXOM010000001">
    <property type="protein sequence ID" value="NKX86431.1"/>
    <property type="molecule type" value="Genomic_DNA"/>
</dbReference>
<name>A0A846W008_9NOCA</name>
<evidence type="ECO:0000313" key="4">
    <source>
        <dbReference type="Proteomes" id="UP000572007"/>
    </source>
</evidence>
<proteinExistence type="predicted"/>
<evidence type="ECO:0000256" key="2">
    <source>
        <dbReference type="SAM" id="Phobius"/>
    </source>
</evidence>
<evidence type="ECO:0000313" key="3">
    <source>
        <dbReference type="EMBL" id="NKX86431.1"/>
    </source>
</evidence>
<organism evidence="3 4">
    <name type="scientific">Nocardia coubleae</name>
    <dbReference type="NCBI Taxonomy" id="356147"/>
    <lineage>
        <taxon>Bacteria</taxon>
        <taxon>Bacillati</taxon>
        <taxon>Actinomycetota</taxon>
        <taxon>Actinomycetes</taxon>
        <taxon>Mycobacteriales</taxon>
        <taxon>Nocardiaceae</taxon>
        <taxon>Nocardia</taxon>
    </lineage>
</organism>
<keyword evidence="4" id="KW-1185">Reference proteome</keyword>
<keyword evidence="2" id="KW-1133">Transmembrane helix</keyword>
<evidence type="ECO:0000256" key="1">
    <source>
        <dbReference type="SAM" id="MobiDB-lite"/>
    </source>
</evidence>
<sequence>MDAAYGSIVGGMMTAAFFAALAGLVGVMIGRLWDTRSESTRWRRDQKTASHQRVIEQFQVTYEAVRVVALTGADAASFQALVEHTRSGGFAAWDSAVAAVWLHGSTDVVVAVTQLDEALGALFTAATDRRIQDRTEWNQARELAGAAFEQFVSAARSELDLPPVPVRVFHSTQMTPTTAHQPAEINEQRGAS</sequence>
<feature type="transmembrane region" description="Helical" evidence="2">
    <location>
        <begin position="12"/>
        <end position="33"/>
    </location>
</feature>
<accession>A0A846W008</accession>